<accession>A0AAW0D169</accession>
<dbReference type="Proteomes" id="UP001362999">
    <property type="component" value="Unassembled WGS sequence"/>
</dbReference>
<dbReference type="AlphaFoldDB" id="A0AAW0D169"/>
<protein>
    <submittedName>
        <fullName evidence="1">Uncharacterized protein</fullName>
    </submittedName>
</protein>
<dbReference type="GO" id="GO:0005886">
    <property type="term" value="C:plasma membrane"/>
    <property type="evidence" value="ECO:0007669"/>
    <property type="project" value="TreeGrafter"/>
</dbReference>
<reference evidence="1 2" key="1">
    <citation type="journal article" date="2024" name="J Genomics">
        <title>Draft genome sequencing and assembly of Favolaschia claudopus CIRM-BRFM 2984 isolated from oak limbs.</title>
        <authorList>
            <person name="Navarro D."/>
            <person name="Drula E."/>
            <person name="Chaduli D."/>
            <person name="Cazenave R."/>
            <person name="Ahrendt S."/>
            <person name="Wang J."/>
            <person name="Lipzen A."/>
            <person name="Daum C."/>
            <person name="Barry K."/>
            <person name="Grigoriev I.V."/>
            <person name="Favel A."/>
            <person name="Rosso M.N."/>
            <person name="Martin F."/>
        </authorList>
    </citation>
    <scope>NUCLEOTIDE SEQUENCE [LARGE SCALE GENOMIC DNA]</scope>
    <source>
        <strain evidence="1 2">CIRM-BRFM 2984</strain>
    </source>
</reference>
<dbReference type="GO" id="GO:0005794">
    <property type="term" value="C:Golgi apparatus"/>
    <property type="evidence" value="ECO:0007669"/>
    <property type="project" value="TreeGrafter"/>
</dbReference>
<comment type="caution">
    <text evidence="1">The sequence shown here is derived from an EMBL/GenBank/DDBJ whole genome shotgun (WGS) entry which is preliminary data.</text>
</comment>
<proteinExistence type="predicted"/>
<evidence type="ECO:0000313" key="1">
    <source>
        <dbReference type="EMBL" id="KAK7044718.1"/>
    </source>
</evidence>
<dbReference type="GO" id="GO:0006817">
    <property type="term" value="P:phosphate ion transport"/>
    <property type="evidence" value="ECO:0007669"/>
    <property type="project" value="TreeGrafter"/>
</dbReference>
<dbReference type="PANTHER" id="PTHR10783:SF103">
    <property type="entry name" value="SOLUTE CARRIER FAMILY 53 MEMBER 1"/>
    <property type="match status" value="1"/>
</dbReference>
<sequence>MLHNYRILNIYGFRRVLSKFEKATKIQVQRVYVEEKMAKCSFFQDETLRTTMNEMQNIFASSFAEGDRKKALTRLRAGPQYKSHHNSAFCSGLAIGSAMAALGLGIRHSKPFLSGCLNKSSLTLDEFSRLTHGTTYRDGTVCCSFMVCSLSPHFLPCLLV</sequence>
<dbReference type="PANTHER" id="PTHR10783">
    <property type="entry name" value="XENOTROPIC AND POLYTROPIC RETROVIRUS RECEPTOR 1-RELATED"/>
    <property type="match status" value="1"/>
</dbReference>
<name>A0AAW0D169_9AGAR</name>
<dbReference type="EMBL" id="JAWWNJ010000011">
    <property type="protein sequence ID" value="KAK7044718.1"/>
    <property type="molecule type" value="Genomic_DNA"/>
</dbReference>
<organism evidence="1 2">
    <name type="scientific">Favolaschia claudopus</name>
    <dbReference type="NCBI Taxonomy" id="2862362"/>
    <lineage>
        <taxon>Eukaryota</taxon>
        <taxon>Fungi</taxon>
        <taxon>Dikarya</taxon>
        <taxon>Basidiomycota</taxon>
        <taxon>Agaricomycotina</taxon>
        <taxon>Agaricomycetes</taxon>
        <taxon>Agaricomycetidae</taxon>
        <taxon>Agaricales</taxon>
        <taxon>Marasmiineae</taxon>
        <taxon>Mycenaceae</taxon>
        <taxon>Favolaschia</taxon>
    </lineage>
</organism>
<gene>
    <name evidence="1" type="ORF">R3P38DRAFT_175406</name>
</gene>
<dbReference type="GO" id="GO:0000822">
    <property type="term" value="F:inositol hexakisphosphate binding"/>
    <property type="evidence" value="ECO:0007669"/>
    <property type="project" value="TreeGrafter"/>
</dbReference>
<keyword evidence="2" id="KW-1185">Reference proteome</keyword>
<evidence type="ECO:0000313" key="2">
    <source>
        <dbReference type="Proteomes" id="UP001362999"/>
    </source>
</evidence>
<dbReference type="GO" id="GO:0016036">
    <property type="term" value="P:cellular response to phosphate starvation"/>
    <property type="evidence" value="ECO:0007669"/>
    <property type="project" value="TreeGrafter"/>
</dbReference>